<name>A0A6G1XAS2_9BACI</name>
<dbReference type="Gene3D" id="3.90.230.10">
    <property type="entry name" value="Creatinase/methionine aminopeptidase superfamily"/>
    <property type="match status" value="1"/>
</dbReference>
<comment type="caution">
    <text evidence="5">The sequence shown here is derived from an EMBL/GenBank/DDBJ whole genome shotgun (WGS) entry which is preliminary data.</text>
</comment>
<dbReference type="AlphaFoldDB" id="A0A6G1XAS2"/>
<dbReference type="GO" id="GO:0008235">
    <property type="term" value="F:metalloexopeptidase activity"/>
    <property type="evidence" value="ECO:0007669"/>
    <property type="project" value="UniProtKB-ARBA"/>
</dbReference>
<sequence>MYQKRLESLHQHMSDQQIEAVYLCSDVNCYYFSGFTGSSRNIVISSKTNYFFTDFRYGDQAQQEVQEHEIKVVTPPLLNTVVETLSEQKAKKIGLEFSKLNTKDYLYLKEKLPDAEFINVDPFLSETRMIKDEVELSYIKKGMEIVDSTFTHILSYLKTGISEKELGLELEYTMKKLGADGIKENHVIATGARSSLPHGQATNKIIEHGDFVKMDIGAKVNGYYTDFTRTVVMGEATEEQLNMYSIVKEAQEASLAAIKAGKTCAELDNVGRSIIQKAGYGENFGHSLGHSLGLEIHEMPAMRSTDQTVLQPGMVLTVEPGIYVQNLGGVRIEDLVVVEENGINNLTTSTKELQIIQ</sequence>
<reference evidence="5 6" key="1">
    <citation type="submission" date="2019-11" db="EMBL/GenBank/DDBJ databases">
        <authorList>
            <person name="Li J."/>
        </authorList>
    </citation>
    <scope>NUCLEOTIDE SEQUENCE [LARGE SCALE GENOMIC DNA]</scope>
    <source>
        <strain evidence="5 6">J4</strain>
    </source>
</reference>
<dbReference type="PROSITE" id="PS00491">
    <property type="entry name" value="PROLINE_PEPTIDASE"/>
    <property type="match status" value="1"/>
</dbReference>
<dbReference type="Proteomes" id="UP000480185">
    <property type="component" value="Unassembled WGS sequence"/>
</dbReference>
<dbReference type="SUPFAM" id="SSF53092">
    <property type="entry name" value="Creatinase/prolidase N-terminal domain"/>
    <property type="match status" value="1"/>
</dbReference>
<dbReference type="Pfam" id="PF01321">
    <property type="entry name" value="Creatinase_N"/>
    <property type="match status" value="1"/>
</dbReference>
<dbReference type="EMBL" id="WJNH01000013">
    <property type="protein sequence ID" value="MRG87888.1"/>
    <property type="molecule type" value="Genomic_DNA"/>
</dbReference>
<dbReference type="RefSeq" id="WP_153729778.1">
    <property type="nucleotide sequence ID" value="NZ_WJNH01000013.1"/>
</dbReference>
<keyword evidence="2" id="KW-0378">Hydrolase</keyword>
<accession>A0A6G1XAS2</accession>
<evidence type="ECO:0000256" key="2">
    <source>
        <dbReference type="ARBA" id="ARBA00022801"/>
    </source>
</evidence>
<dbReference type="GO" id="GO:0004177">
    <property type="term" value="F:aminopeptidase activity"/>
    <property type="evidence" value="ECO:0007669"/>
    <property type="project" value="UniProtKB-ARBA"/>
</dbReference>
<evidence type="ECO:0000313" key="6">
    <source>
        <dbReference type="Proteomes" id="UP000480185"/>
    </source>
</evidence>
<dbReference type="CDD" id="cd01092">
    <property type="entry name" value="APP-like"/>
    <property type="match status" value="1"/>
</dbReference>
<gene>
    <name evidence="5" type="ORF">GH754_16610</name>
</gene>
<protein>
    <submittedName>
        <fullName evidence="5">M24 family metallopeptidase</fullName>
    </submittedName>
</protein>
<feature type="domain" description="Peptidase M24" evidence="3">
    <location>
        <begin position="139"/>
        <end position="340"/>
    </location>
</feature>
<evidence type="ECO:0000313" key="5">
    <source>
        <dbReference type="EMBL" id="MRG87888.1"/>
    </source>
</evidence>
<keyword evidence="1" id="KW-0479">Metal-binding</keyword>
<organism evidence="5 6">
    <name type="scientific">Salinibacillus xinjiangensis</name>
    <dbReference type="NCBI Taxonomy" id="1229268"/>
    <lineage>
        <taxon>Bacteria</taxon>
        <taxon>Bacillati</taxon>
        <taxon>Bacillota</taxon>
        <taxon>Bacilli</taxon>
        <taxon>Bacillales</taxon>
        <taxon>Bacillaceae</taxon>
        <taxon>Salinibacillus</taxon>
    </lineage>
</organism>
<evidence type="ECO:0000259" key="3">
    <source>
        <dbReference type="Pfam" id="PF00557"/>
    </source>
</evidence>
<dbReference type="PANTHER" id="PTHR46112:SF3">
    <property type="entry name" value="AMINOPEPTIDASE YPDF"/>
    <property type="match status" value="1"/>
</dbReference>
<dbReference type="PANTHER" id="PTHR46112">
    <property type="entry name" value="AMINOPEPTIDASE"/>
    <property type="match status" value="1"/>
</dbReference>
<dbReference type="InterPro" id="IPR001131">
    <property type="entry name" value="Peptidase_M24B_aminopep-P_CS"/>
</dbReference>
<dbReference type="InterPro" id="IPR000994">
    <property type="entry name" value="Pept_M24"/>
</dbReference>
<evidence type="ECO:0000256" key="1">
    <source>
        <dbReference type="ARBA" id="ARBA00022723"/>
    </source>
</evidence>
<dbReference type="SUPFAM" id="SSF55920">
    <property type="entry name" value="Creatinase/aminopeptidase"/>
    <property type="match status" value="1"/>
</dbReference>
<dbReference type="InterPro" id="IPR050659">
    <property type="entry name" value="Peptidase_M24B"/>
</dbReference>
<dbReference type="InterPro" id="IPR029149">
    <property type="entry name" value="Creatin/AminoP/Spt16_N"/>
</dbReference>
<dbReference type="Gene3D" id="3.40.350.10">
    <property type="entry name" value="Creatinase/prolidase N-terminal domain"/>
    <property type="match status" value="1"/>
</dbReference>
<proteinExistence type="predicted"/>
<dbReference type="InterPro" id="IPR036005">
    <property type="entry name" value="Creatinase/aminopeptidase-like"/>
</dbReference>
<dbReference type="InterPro" id="IPR001714">
    <property type="entry name" value="Pept_M24_MAP"/>
</dbReference>
<dbReference type="PRINTS" id="PR00599">
    <property type="entry name" value="MAPEPTIDASE"/>
</dbReference>
<dbReference type="GO" id="GO:0046872">
    <property type="term" value="F:metal ion binding"/>
    <property type="evidence" value="ECO:0007669"/>
    <property type="project" value="UniProtKB-KW"/>
</dbReference>
<feature type="domain" description="Creatinase N-terminal" evidence="4">
    <location>
        <begin position="5"/>
        <end position="130"/>
    </location>
</feature>
<evidence type="ECO:0000259" key="4">
    <source>
        <dbReference type="Pfam" id="PF01321"/>
    </source>
</evidence>
<keyword evidence="6" id="KW-1185">Reference proteome</keyword>
<dbReference type="OrthoDB" id="9806388at2"/>
<dbReference type="InterPro" id="IPR000587">
    <property type="entry name" value="Creatinase_N"/>
</dbReference>
<dbReference type="Pfam" id="PF00557">
    <property type="entry name" value="Peptidase_M24"/>
    <property type="match status" value="1"/>
</dbReference>